<dbReference type="SUPFAM" id="SSF56784">
    <property type="entry name" value="HAD-like"/>
    <property type="match status" value="1"/>
</dbReference>
<accession>X0VK07</accession>
<feature type="non-terminal residue" evidence="1">
    <location>
        <position position="38"/>
    </location>
</feature>
<dbReference type="EMBL" id="BARS01024757">
    <property type="protein sequence ID" value="GAG11522.1"/>
    <property type="molecule type" value="Genomic_DNA"/>
</dbReference>
<dbReference type="AlphaFoldDB" id="X0VK07"/>
<protein>
    <recommendedName>
        <fullName evidence="2">Phosphoglycolate phosphatase</fullName>
    </recommendedName>
</protein>
<reference evidence="1" key="1">
    <citation type="journal article" date="2014" name="Front. Microbiol.">
        <title>High frequency of phylogenetically diverse reductive dehalogenase-homologous genes in deep subseafloor sedimentary metagenomes.</title>
        <authorList>
            <person name="Kawai M."/>
            <person name="Futagami T."/>
            <person name="Toyoda A."/>
            <person name="Takaki Y."/>
            <person name="Nishi S."/>
            <person name="Hori S."/>
            <person name="Arai W."/>
            <person name="Tsubouchi T."/>
            <person name="Morono Y."/>
            <person name="Uchiyama I."/>
            <person name="Ito T."/>
            <person name="Fujiyama A."/>
            <person name="Inagaki F."/>
            <person name="Takami H."/>
        </authorList>
    </citation>
    <scope>NUCLEOTIDE SEQUENCE</scope>
    <source>
        <strain evidence="1">Expedition CK06-06</strain>
    </source>
</reference>
<dbReference type="InterPro" id="IPR036412">
    <property type="entry name" value="HAD-like_sf"/>
</dbReference>
<organism evidence="1">
    <name type="scientific">marine sediment metagenome</name>
    <dbReference type="NCBI Taxonomy" id="412755"/>
    <lineage>
        <taxon>unclassified sequences</taxon>
        <taxon>metagenomes</taxon>
        <taxon>ecological metagenomes</taxon>
    </lineage>
</organism>
<evidence type="ECO:0008006" key="2">
    <source>
        <dbReference type="Google" id="ProtNLM"/>
    </source>
</evidence>
<gene>
    <name evidence="1" type="ORF">S01H1_39250</name>
</gene>
<name>X0VK07_9ZZZZ</name>
<comment type="caution">
    <text evidence="1">The sequence shown here is derived from an EMBL/GenBank/DDBJ whole genome shotgun (WGS) entry which is preliminary data.</text>
</comment>
<proteinExistence type="predicted"/>
<evidence type="ECO:0000313" key="1">
    <source>
        <dbReference type="EMBL" id="GAG11522.1"/>
    </source>
</evidence>
<sequence length="38" mass="4316">MIKLVTLDFDGTTADTMPTLEEIAVKLMVKHHELETED</sequence>